<dbReference type="EMBL" id="JBIAXI010000040">
    <property type="protein sequence ID" value="MFF4778970.1"/>
    <property type="molecule type" value="Genomic_DNA"/>
</dbReference>
<dbReference type="SMART" id="SM00530">
    <property type="entry name" value="HTH_XRE"/>
    <property type="match status" value="1"/>
</dbReference>
<feature type="domain" description="HTH cro/C1-type" evidence="2">
    <location>
        <begin position="28"/>
        <end position="83"/>
    </location>
</feature>
<evidence type="ECO:0000256" key="1">
    <source>
        <dbReference type="SAM" id="MobiDB-lite"/>
    </source>
</evidence>
<feature type="region of interest" description="Disordered" evidence="1">
    <location>
        <begin position="1"/>
        <end position="23"/>
    </location>
</feature>
<evidence type="ECO:0000259" key="2">
    <source>
        <dbReference type="PROSITE" id="PS50943"/>
    </source>
</evidence>
<comment type="caution">
    <text evidence="3">The sequence shown here is derived from an EMBL/GenBank/DDBJ whole genome shotgun (WGS) entry which is preliminary data.</text>
</comment>
<sequence length="479" mass="52868">MAGSHPDWLAHHSSTEARRMPPPLGEMLKSYRVANKLTQADLAARLLIDQTYVSKIERGVRVVRDVDFLGRVAELLGVPLSDLYSANGHPALAGGSPDPVAASQRRWLEVRRYLNRNRAALAAAAVAMYSKTLRVGNVSLIAGEDWVPDEPVPLADITLKWVNGPQRVALDGSEPEAFTARPLRAPGSAYDRYTSAVRYLDPPALFENRPSYRLLDLDWSNGRGEMMFGLANYFDKLDISEAVGHETAAAMMQGRTSLSWEDLPFRTLIGDPFGFQRRAVIPAITTLMLRRRRTHGTATFLLHWRDPTKVATASGLYDVIPAGEFQPSSMAPWDLLNDFDLWRNIVRELSEELLGTPEHDGSRSAPIDYDAWPLYRALNRARHARQVSIYCLGVALDALTLATTIMTALVIDDDVFDDLLSDLVTSNAEGITVFGHPGEHGIAFTSQNVNHLLTSEPMASPGAGCLALAWRYRALLLAS</sequence>
<evidence type="ECO:0000313" key="3">
    <source>
        <dbReference type="EMBL" id="MFF4778970.1"/>
    </source>
</evidence>
<dbReference type="InterPro" id="IPR001387">
    <property type="entry name" value="Cro/C1-type_HTH"/>
</dbReference>
<dbReference type="SUPFAM" id="SSF47413">
    <property type="entry name" value="lambda repressor-like DNA-binding domains"/>
    <property type="match status" value="1"/>
</dbReference>
<proteinExistence type="predicted"/>
<dbReference type="Pfam" id="PF01381">
    <property type="entry name" value="HTH_3"/>
    <property type="match status" value="1"/>
</dbReference>
<accession>A0ABW6VHY1</accession>
<dbReference type="Proteomes" id="UP001602119">
    <property type="component" value="Unassembled WGS sequence"/>
</dbReference>
<keyword evidence="4" id="KW-1185">Reference proteome</keyword>
<dbReference type="CDD" id="cd00093">
    <property type="entry name" value="HTH_XRE"/>
    <property type="match status" value="1"/>
</dbReference>
<reference evidence="3 4" key="1">
    <citation type="submission" date="2024-10" db="EMBL/GenBank/DDBJ databases">
        <title>The Natural Products Discovery Center: Release of the First 8490 Sequenced Strains for Exploring Actinobacteria Biosynthetic Diversity.</title>
        <authorList>
            <person name="Kalkreuter E."/>
            <person name="Kautsar S.A."/>
            <person name="Yang D."/>
            <person name="Bader C.D."/>
            <person name="Teijaro C.N."/>
            <person name="Fluegel L."/>
            <person name="Davis C.M."/>
            <person name="Simpson J.R."/>
            <person name="Lauterbach L."/>
            <person name="Steele A.D."/>
            <person name="Gui C."/>
            <person name="Meng S."/>
            <person name="Li G."/>
            <person name="Viehrig K."/>
            <person name="Ye F."/>
            <person name="Su P."/>
            <person name="Kiefer A.F."/>
            <person name="Nichols A."/>
            <person name="Cepeda A.J."/>
            <person name="Yan W."/>
            <person name="Fan B."/>
            <person name="Jiang Y."/>
            <person name="Adhikari A."/>
            <person name="Zheng C.-J."/>
            <person name="Schuster L."/>
            <person name="Cowan T.M."/>
            <person name="Smanski M.J."/>
            <person name="Chevrette M.G."/>
            <person name="De Carvalho L.P.S."/>
            <person name="Shen B."/>
        </authorList>
    </citation>
    <scope>NUCLEOTIDE SEQUENCE [LARGE SCALE GENOMIC DNA]</scope>
    <source>
        <strain evidence="3 4">NPDC001281</strain>
    </source>
</reference>
<organism evidence="3 4">
    <name type="scientific">Microtetraspora fusca</name>
    <dbReference type="NCBI Taxonomy" id="1997"/>
    <lineage>
        <taxon>Bacteria</taxon>
        <taxon>Bacillati</taxon>
        <taxon>Actinomycetota</taxon>
        <taxon>Actinomycetes</taxon>
        <taxon>Streptosporangiales</taxon>
        <taxon>Streptosporangiaceae</taxon>
        <taxon>Microtetraspora</taxon>
    </lineage>
</organism>
<feature type="compositionally biased region" description="Basic and acidic residues" evidence="1">
    <location>
        <begin position="8"/>
        <end position="19"/>
    </location>
</feature>
<evidence type="ECO:0000313" key="4">
    <source>
        <dbReference type="Proteomes" id="UP001602119"/>
    </source>
</evidence>
<dbReference type="Gene3D" id="1.10.260.40">
    <property type="entry name" value="lambda repressor-like DNA-binding domains"/>
    <property type="match status" value="1"/>
</dbReference>
<dbReference type="RefSeq" id="WP_387347598.1">
    <property type="nucleotide sequence ID" value="NZ_JBIAXI010000040.1"/>
</dbReference>
<protein>
    <submittedName>
        <fullName evidence="3">Helix-turn-helix domain-containing protein</fullName>
    </submittedName>
</protein>
<name>A0ABW6VHY1_MICFU</name>
<dbReference type="PROSITE" id="PS50943">
    <property type="entry name" value="HTH_CROC1"/>
    <property type="match status" value="1"/>
</dbReference>
<gene>
    <name evidence="3" type="ORF">ACFY05_39720</name>
</gene>
<dbReference type="InterPro" id="IPR010982">
    <property type="entry name" value="Lambda_DNA-bd_dom_sf"/>
</dbReference>